<accession>A0A6B0XX35</accession>
<dbReference type="Pfam" id="PF00106">
    <property type="entry name" value="adh_short"/>
    <property type="match status" value="1"/>
</dbReference>
<protein>
    <submittedName>
        <fullName evidence="1">SDR family NAD(P)-dependent oxidoreductase</fullName>
    </submittedName>
</protein>
<dbReference type="InterPro" id="IPR002347">
    <property type="entry name" value="SDR_fam"/>
</dbReference>
<dbReference type="EMBL" id="VXRY01000157">
    <property type="protein sequence ID" value="MXY33244.1"/>
    <property type="molecule type" value="Genomic_DNA"/>
</dbReference>
<dbReference type="AlphaFoldDB" id="A0A6B0XX35"/>
<dbReference type="SUPFAM" id="SSF51735">
    <property type="entry name" value="NAD(P)-binding Rossmann-fold domains"/>
    <property type="match status" value="1"/>
</dbReference>
<proteinExistence type="predicted"/>
<dbReference type="InterPro" id="IPR036291">
    <property type="entry name" value="NAD(P)-bd_dom_sf"/>
</dbReference>
<gene>
    <name evidence="1" type="ORF">F4Y60_03960</name>
</gene>
<sequence>MFRLPFLGLDRLDGLVKRDGVHHRREACDIAAFRQVVDVTLATTVSCCIDAREVVADSSGAIADAASVLSTSGGPLVPVCTASKVGVARLTRVPARLVEVKQLR</sequence>
<comment type="caution">
    <text evidence="1">The sequence shown here is derived from an EMBL/GenBank/DDBJ whole genome shotgun (WGS) entry which is preliminary data.</text>
</comment>
<organism evidence="1">
    <name type="scientific">Boseongicola sp. SB0664_bin_43</name>
    <dbReference type="NCBI Taxonomy" id="2604844"/>
    <lineage>
        <taxon>Bacteria</taxon>
        <taxon>Pseudomonadati</taxon>
        <taxon>Pseudomonadota</taxon>
        <taxon>Alphaproteobacteria</taxon>
        <taxon>Rhodobacterales</taxon>
        <taxon>Paracoccaceae</taxon>
        <taxon>Boseongicola</taxon>
    </lineage>
</organism>
<reference evidence="1" key="1">
    <citation type="submission" date="2019-09" db="EMBL/GenBank/DDBJ databases">
        <title>Characterisation of the sponge microbiome using genome-centric metagenomics.</title>
        <authorList>
            <person name="Engelberts J.P."/>
            <person name="Robbins S.J."/>
            <person name="De Goeij J.M."/>
            <person name="Aranda M."/>
            <person name="Bell S.C."/>
            <person name="Webster N.S."/>
        </authorList>
    </citation>
    <scope>NUCLEOTIDE SEQUENCE</scope>
    <source>
        <strain evidence="1">SB0664_bin_43</strain>
    </source>
</reference>
<dbReference type="Gene3D" id="3.40.50.720">
    <property type="entry name" value="NAD(P)-binding Rossmann-like Domain"/>
    <property type="match status" value="1"/>
</dbReference>
<name>A0A6B0XX35_9RHOB</name>
<evidence type="ECO:0000313" key="1">
    <source>
        <dbReference type="EMBL" id="MXY33244.1"/>
    </source>
</evidence>